<comment type="caution">
    <text evidence="1">The sequence shown here is derived from an EMBL/GenBank/DDBJ whole genome shotgun (WGS) entry which is preliminary data.</text>
</comment>
<name>A0A2P6QTW1_ROSCH</name>
<dbReference type="EMBL" id="PDCK01000042">
    <property type="protein sequence ID" value="PRQ37617.1"/>
    <property type="molecule type" value="Genomic_DNA"/>
</dbReference>
<dbReference type="Proteomes" id="UP000238479">
    <property type="component" value="Chromosome 4"/>
</dbReference>
<organism evidence="1 2">
    <name type="scientific">Rosa chinensis</name>
    <name type="common">China rose</name>
    <dbReference type="NCBI Taxonomy" id="74649"/>
    <lineage>
        <taxon>Eukaryota</taxon>
        <taxon>Viridiplantae</taxon>
        <taxon>Streptophyta</taxon>
        <taxon>Embryophyta</taxon>
        <taxon>Tracheophyta</taxon>
        <taxon>Spermatophyta</taxon>
        <taxon>Magnoliopsida</taxon>
        <taxon>eudicotyledons</taxon>
        <taxon>Gunneridae</taxon>
        <taxon>Pentapetalae</taxon>
        <taxon>rosids</taxon>
        <taxon>fabids</taxon>
        <taxon>Rosales</taxon>
        <taxon>Rosaceae</taxon>
        <taxon>Rosoideae</taxon>
        <taxon>Rosoideae incertae sedis</taxon>
        <taxon>Rosa</taxon>
    </lineage>
</organism>
<dbReference type="PANTHER" id="PTHR37696:SF1">
    <property type="entry name" value="ADENYLOSUCCINATE SYNTHETASE-RELATED"/>
    <property type="match status" value="1"/>
</dbReference>
<evidence type="ECO:0000313" key="1">
    <source>
        <dbReference type="EMBL" id="PRQ37617.1"/>
    </source>
</evidence>
<dbReference type="PANTHER" id="PTHR37696">
    <property type="entry name" value="ADENYLOSUCCINATE SYNTHETASE-RELATED"/>
    <property type="match status" value="1"/>
</dbReference>
<protein>
    <submittedName>
        <fullName evidence="1">Uncharacterized protein</fullName>
    </submittedName>
</protein>
<keyword evidence="2" id="KW-1185">Reference proteome</keyword>
<evidence type="ECO:0000313" key="2">
    <source>
        <dbReference type="Proteomes" id="UP000238479"/>
    </source>
</evidence>
<accession>A0A2P6QTW1</accession>
<reference evidence="1 2" key="1">
    <citation type="journal article" date="2018" name="Nat. Genet.">
        <title>The Rosa genome provides new insights in the design of modern roses.</title>
        <authorList>
            <person name="Bendahmane M."/>
        </authorList>
    </citation>
    <scope>NUCLEOTIDE SEQUENCE [LARGE SCALE GENOMIC DNA]</scope>
    <source>
        <strain evidence="2">cv. Old Blush</strain>
    </source>
</reference>
<dbReference type="Gramene" id="PRQ37617">
    <property type="protein sequence ID" value="PRQ37617"/>
    <property type="gene ID" value="RchiOBHm_Chr4g0404631"/>
</dbReference>
<dbReference type="AlphaFoldDB" id="A0A2P6QTW1"/>
<sequence length="122" mass="13828">MKKEKKTRFPSKVKLDCRTLSLSLLSFTEYPSLNRREAKRRRITMNPQVDKQVRRTSIVATITASYSLLTADYGSEPNVLDPIKGAIQPTESYVKYFIFGSKTQPPLSEVKKLGSNSAKENL</sequence>
<gene>
    <name evidence="1" type="ORF">RchiOBHm_Chr4g0404631</name>
</gene>
<proteinExistence type="predicted"/>